<feature type="repeat" description="ANK" evidence="1">
    <location>
        <begin position="238"/>
        <end position="262"/>
    </location>
</feature>
<dbReference type="PANTHER" id="PTHR24121">
    <property type="entry name" value="NO MECHANORECEPTOR POTENTIAL C, ISOFORM D-RELATED"/>
    <property type="match status" value="1"/>
</dbReference>
<dbReference type="AlphaFoldDB" id="A0A2T7PXW2"/>
<feature type="repeat" description="ANK" evidence="1">
    <location>
        <begin position="140"/>
        <end position="163"/>
    </location>
</feature>
<comment type="caution">
    <text evidence="2">The sequence shown here is derived from an EMBL/GenBank/DDBJ whole genome shotgun (WGS) entry which is preliminary data.</text>
</comment>
<dbReference type="STRING" id="400727.A0A2T7PXW2"/>
<gene>
    <name evidence="2" type="ORF">C0Q70_00877</name>
</gene>
<dbReference type="OrthoDB" id="6042147at2759"/>
<organism evidence="2 3">
    <name type="scientific">Pomacea canaliculata</name>
    <name type="common">Golden apple snail</name>
    <dbReference type="NCBI Taxonomy" id="400727"/>
    <lineage>
        <taxon>Eukaryota</taxon>
        <taxon>Metazoa</taxon>
        <taxon>Spiralia</taxon>
        <taxon>Lophotrochozoa</taxon>
        <taxon>Mollusca</taxon>
        <taxon>Gastropoda</taxon>
        <taxon>Caenogastropoda</taxon>
        <taxon>Architaenioglossa</taxon>
        <taxon>Ampullarioidea</taxon>
        <taxon>Ampullariidae</taxon>
        <taxon>Pomacea</taxon>
    </lineage>
</organism>
<accession>A0A2T7PXW2</accession>
<keyword evidence="1" id="KW-0040">ANK repeat</keyword>
<evidence type="ECO:0008006" key="4">
    <source>
        <dbReference type="Google" id="ProtNLM"/>
    </source>
</evidence>
<evidence type="ECO:0000313" key="2">
    <source>
        <dbReference type="EMBL" id="PVD38266.1"/>
    </source>
</evidence>
<dbReference type="Gene3D" id="1.25.40.20">
    <property type="entry name" value="Ankyrin repeat-containing domain"/>
    <property type="match status" value="1"/>
</dbReference>
<feature type="repeat" description="ANK" evidence="1">
    <location>
        <begin position="106"/>
        <end position="128"/>
    </location>
</feature>
<protein>
    <recommendedName>
        <fullName evidence="4">SOCS box domain-containing protein</fullName>
    </recommendedName>
</protein>
<evidence type="ECO:0000256" key="1">
    <source>
        <dbReference type="PROSITE-ProRule" id="PRU00023"/>
    </source>
</evidence>
<dbReference type="InterPro" id="IPR036770">
    <property type="entry name" value="Ankyrin_rpt-contain_sf"/>
</dbReference>
<dbReference type="PANTHER" id="PTHR24121:SF32">
    <property type="entry name" value="DEATH DOMAIN-CONTAINING PROTEIN"/>
    <property type="match status" value="1"/>
</dbReference>
<dbReference type="InterPro" id="IPR002110">
    <property type="entry name" value="Ankyrin_rpt"/>
</dbReference>
<dbReference type="SUPFAM" id="SSF48403">
    <property type="entry name" value="Ankyrin repeat"/>
    <property type="match status" value="1"/>
</dbReference>
<reference evidence="2 3" key="1">
    <citation type="submission" date="2018-04" db="EMBL/GenBank/DDBJ databases">
        <title>The genome of golden apple snail Pomacea canaliculata provides insight into stress tolerance and invasive adaptation.</title>
        <authorList>
            <person name="Liu C."/>
            <person name="Liu B."/>
            <person name="Ren Y."/>
            <person name="Zhang Y."/>
            <person name="Wang H."/>
            <person name="Li S."/>
            <person name="Jiang F."/>
            <person name="Yin L."/>
            <person name="Zhang G."/>
            <person name="Qian W."/>
            <person name="Fan W."/>
        </authorList>
    </citation>
    <scope>NUCLEOTIDE SEQUENCE [LARGE SCALE GENOMIC DNA]</scope>
    <source>
        <strain evidence="2">SZHN2017</strain>
        <tissue evidence="2">Muscle</tissue>
    </source>
</reference>
<dbReference type="EMBL" id="PZQS01000001">
    <property type="protein sequence ID" value="PVD38266.1"/>
    <property type="molecule type" value="Genomic_DNA"/>
</dbReference>
<dbReference type="PROSITE" id="PS50088">
    <property type="entry name" value="ANK_REPEAT"/>
    <property type="match status" value="3"/>
</dbReference>
<evidence type="ECO:0000313" key="3">
    <source>
        <dbReference type="Proteomes" id="UP000245119"/>
    </source>
</evidence>
<proteinExistence type="predicted"/>
<dbReference type="SMART" id="SM00248">
    <property type="entry name" value="ANK"/>
    <property type="match status" value="5"/>
</dbReference>
<sequence>MAAIRLGDVAGDEFLASRWLIQHCSVPLLSKNARGETCAHLAALHGNLKCLQTILAQPASPAKTLAATTIVEQTPTVAGNRPCAEVLVQKSSANLTSASSLSSLPTGATPVFYAAQEGHLDVLRYLVEEVEGSLDLVACEGMTPLLSAAEGGHLDVIKYILKKQGHRALFATTKDGATAFHYAAGGAIGDVRVLSVLLLVQTRSAAVYRALGNGRAGVLKYLLETQERRELLGVADLYDRTPAHDAAENGHVECLQLLVETGDGETAMSLAMRSSNTKCVLFARAVAETALEKCSTKSFKKKLGSRLHHISSIMTVRAMGRDQAKASKGRGVFDCSKFPFRSKFRNV</sequence>
<dbReference type="PROSITE" id="PS50297">
    <property type="entry name" value="ANK_REP_REGION"/>
    <property type="match status" value="3"/>
</dbReference>
<name>A0A2T7PXW2_POMCA</name>
<dbReference type="Pfam" id="PF12796">
    <property type="entry name" value="Ank_2"/>
    <property type="match status" value="2"/>
</dbReference>
<keyword evidence="3" id="KW-1185">Reference proteome</keyword>
<dbReference type="Proteomes" id="UP000245119">
    <property type="component" value="Linkage Group LG1"/>
</dbReference>